<dbReference type="Pfam" id="PF13377">
    <property type="entry name" value="Peripla_BP_3"/>
    <property type="match status" value="1"/>
</dbReference>
<comment type="caution">
    <text evidence="5">The sequence shown here is derived from an EMBL/GenBank/DDBJ whole genome shotgun (WGS) entry which is preliminary data.</text>
</comment>
<keyword evidence="3" id="KW-0804">Transcription</keyword>
<dbReference type="InterPro" id="IPR046335">
    <property type="entry name" value="LacI/GalR-like_sensor"/>
</dbReference>
<gene>
    <name evidence="5" type="ORF">FCI23_55285</name>
</gene>
<dbReference type="SUPFAM" id="SSF53822">
    <property type="entry name" value="Periplasmic binding protein-like I"/>
    <property type="match status" value="1"/>
</dbReference>
<name>A0A4U0R9N3_9ACTN</name>
<protein>
    <submittedName>
        <fullName evidence="5">LacI family transcriptional regulator</fullName>
    </submittedName>
</protein>
<evidence type="ECO:0000313" key="5">
    <source>
        <dbReference type="EMBL" id="TJZ91911.1"/>
    </source>
</evidence>
<dbReference type="GO" id="GO:0000976">
    <property type="term" value="F:transcription cis-regulatory region binding"/>
    <property type="evidence" value="ECO:0007669"/>
    <property type="project" value="TreeGrafter"/>
</dbReference>
<dbReference type="AlphaFoldDB" id="A0A4U0R9N3"/>
<proteinExistence type="predicted"/>
<dbReference type="PANTHER" id="PTHR30146:SF109">
    <property type="entry name" value="HTH-TYPE TRANSCRIPTIONAL REGULATOR GALS"/>
    <property type="match status" value="1"/>
</dbReference>
<evidence type="ECO:0000256" key="3">
    <source>
        <dbReference type="ARBA" id="ARBA00023163"/>
    </source>
</evidence>
<dbReference type="Gene3D" id="3.40.50.2300">
    <property type="match status" value="1"/>
</dbReference>
<organism evidence="5 6">
    <name type="scientific">Actinacidiphila oryziradicis</name>
    <dbReference type="NCBI Taxonomy" id="2571141"/>
    <lineage>
        <taxon>Bacteria</taxon>
        <taxon>Bacillati</taxon>
        <taxon>Actinomycetota</taxon>
        <taxon>Actinomycetes</taxon>
        <taxon>Kitasatosporales</taxon>
        <taxon>Streptomycetaceae</taxon>
        <taxon>Actinacidiphila</taxon>
    </lineage>
</organism>
<evidence type="ECO:0000256" key="2">
    <source>
        <dbReference type="ARBA" id="ARBA00023125"/>
    </source>
</evidence>
<keyword evidence="6" id="KW-1185">Reference proteome</keyword>
<evidence type="ECO:0000313" key="6">
    <source>
        <dbReference type="Proteomes" id="UP000305778"/>
    </source>
</evidence>
<dbReference type="OrthoDB" id="2854648at2"/>
<dbReference type="PANTHER" id="PTHR30146">
    <property type="entry name" value="LACI-RELATED TRANSCRIPTIONAL REPRESSOR"/>
    <property type="match status" value="1"/>
</dbReference>
<dbReference type="GO" id="GO:0003700">
    <property type="term" value="F:DNA-binding transcription factor activity"/>
    <property type="evidence" value="ECO:0007669"/>
    <property type="project" value="TreeGrafter"/>
</dbReference>
<dbReference type="InterPro" id="IPR028082">
    <property type="entry name" value="Peripla_BP_I"/>
</dbReference>
<accession>A0A4U0R9N3</accession>
<sequence>MTASLPTCSSLTPRCGTSLNVPSIRAEGRLASTQLREQYPEVTGVTCGNDLLALGVVAGLFRQGVQVPEEVSVVGFDNIEMAEQNPLPLTTIHQPKAELGYVATNLLLDEALRGAHGHREVMFQPELVVRETTREVISQALDGGLHASDAG</sequence>
<dbReference type="Proteomes" id="UP000305778">
    <property type="component" value="Unassembled WGS sequence"/>
</dbReference>
<keyword evidence="2" id="KW-0238">DNA-binding</keyword>
<dbReference type="EMBL" id="SUMC01000294">
    <property type="protein sequence ID" value="TJZ91911.1"/>
    <property type="molecule type" value="Genomic_DNA"/>
</dbReference>
<reference evidence="5 6" key="1">
    <citation type="submission" date="2019-04" db="EMBL/GenBank/DDBJ databases">
        <title>Streptomyces oryziradicis sp. nov., a novel actinomycete isolated from rhizosphere soil of rice (Oryza sativa L.).</title>
        <authorList>
            <person name="Li C."/>
        </authorList>
    </citation>
    <scope>NUCLEOTIDE SEQUENCE [LARGE SCALE GENOMIC DNA]</scope>
    <source>
        <strain evidence="5 6">NEAU-C40</strain>
    </source>
</reference>
<evidence type="ECO:0000256" key="1">
    <source>
        <dbReference type="ARBA" id="ARBA00023015"/>
    </source>
</evidence>
<feature type="domain" description="Transcriptional regulator LacI/GalR-like sensor" evidence="4">
    <location>
        <begin position="33"/>
        <end position="133"/>
    </location>
</feature>
<evidence type="ECO:0000259" key="4">
    <source>
        <dbReference type="Pfam" id="PF13377"/>
    </source>
</evidence>
<keyword evidence="1" id="KW-0805">Transcription regulation</keyword>